<evidence type="ECO:0000313" key="5">
    <source>
        <dbReference type="Proteomes" id="UP000035301"/>
    </source>
</evidence>
<dbReference type="AlphaFoldDB" id="A0A0H1QYB6"/>
<dbReference type="PATRIC" id="fig|1550566.3.peg.1692"/>
<reference evidence="4 5" key="1">
    <citation type="journal article" date="2015" name="Int. J. Syst. Evol. Microbiol.">
        <title>Methanoculleus sediminis sp. nov., a methanogen from sediments near a submarine mud volcano.</title>
        <authorList>
            <person name="Chen S.C."/>
            <person name="Chen M.F."/>
            <person name="Lai M.C."/>
            <person name="Weng C.Y."/>
            <person name="Wu S.Y."/>
            <person name="Lin S."/>
            <person name="Yang T.F."/>
            <person name="Chen P.C."/>
        </authorList>
    </citation>
    <scope>NUCLEOTIDE SEQUENCE [LARGE SCALE GENOMIC DNA]</scope>
    <source>
        <strain evidence="4 5">S3Fa</strain>
    </source>
</reference>
<accession>A0A0H1QYB6</accession>
<dbReference type="Pfam" id="PF08308">
    <property type="entry name" value="PEGA"/>
    <property type="match status" value="1"/>
</dbReference>
<dbReference type="SUPFAM" id="SSF82171">
    <property type="entry name" value="DPP6 N-terminal domain-like"/>
    <property type="match status" value="1"/>
</dbReference>
<protein>
    <recommendedName>
        <fullName evidence="3">PEGA domain-containing protein</fullName>
    </recommendedName>
</protein>
<dbReference type="PANTHER" id="PTHR36842:SF1">
    <property type="entry name" value="PROTEIN TOLB"/>
    <property type="match status" value="1"/>
</dbReference>
<sequence length="506" mass="55634">MSTGTAEIGGGYDYIIDLPSNLPCPSEGFAMTKIISLLFCSVALVIVSCTLIATTVDATDIIGQNSSDEPQTEDPGYSTIPRDPGDNATRSLPSISGDRVFWWEYTEGPGSDNNRFDLAVYNLTTGRKFKLKENVFNPQRVEASGNYAVWVDYCMDTPVTDCKAVPGLTLLNLTSNEEKAFTDTIPTGDTWAHGVIGEPPGISGDYVVWHGIDRDSNSSNIYLYNIATDSVTQITHYSDSSPVSGCPKISGERVIWWEKSDPADADNLIYDLHSYDISSNTSSELTHYGIYRPQFLRMSNDVIIWGTMQGDEYALYGHNASSGRETVLQSSSDPLLGCSISGGSIVTERLSLNLSSGEYMTEIYLDNMSARGTTLMTGPADLYWTDMDESTVVWESYPDIAHYNTTIVRPAPRVFYDLMPQITLNIESVPSGATVSLDNKVLGQTPFIKTLSEKGSYELGLSLEGYPPYNQTIDVQESMTVNVTCDEHQIWSLTTIPAETSLFPFF</sequence>
<evidence type="ECO:0000256" key="1">
    <source>
        <dbReference type="SAM" id="MobiDB-lite"/>
    </source>
</evidence>
<dbReference type="RefSeq" id="WP_156168437.1">
    <property type="nucleotide sequence ID" value="NZ_JXOJ01000003.1"/>
</dbReference>
<comment type="caution">
    <text evidence="4">The sequence shown here is derived from an EMBL/GenBank/DDBJ whole genome shotgun (WGS) entry which is preliminary data.</text>
</comment>
<dbReference type="PANTHER" id="PTHR36842">
    <property type="entry name" value="PROTEIN TOLB HOMOLOG"/>
    <property type="match status" value="1"/>
</dbReference>
<dbReference type="STRING" id="1550566.SZ63_07770"/>
<feature type="transmembrane region" description="Helical" evidence="2">
    <location>
        <begin position="34"/>
        <end position="56"/>
    </location>
</feature>
<gene>
    <name evidence="4" type="ORF">SZ63_07770</name>
</gene>
<dbReference type="EMBL" id="JXOJ01000003">
    <property type="protein sequence ID" value="KLK87905.1"/>
    <property type="molecule type" value="Genomic_DNA"/>
</dbReference>
<name>A0A0H1QYB6_9EURY</name>
<evidence type="ECO:0000313" key="4">
    <source>
        <dbReference type="EMBL" id="KLK87905.1"/>
    </source>
</evidence>
<organism evidence="4 5">
    <name type="scientific">Methanoculleus sediminis</name>
    <dbReference type="NCBI Taxonomy" id="1550566"/>
    <lineage>
        <taxon>Archaea</taxon>
        <taxon>Methanobacteriati</taxon>
        <taxon>Methanobacteriota</taxon>
        <taxon>Stenosarchaea group</taxon>
        <taxon>Methanomicrobia</taxon>
        <taxon>Methanomicrobiales</taxon>
        <taxon>Methanomicrobiaceae</taxon>
        <taxon>Methanoculleus</taxon>
    </lineage>
</organism>
<proteinExistence type="predicted"/>
<feature type="domain" description="PEGA" evidence="3">
    <location>
        <begin position="423"/>
        <end position="484"/>
    </location>
</feature>
<keyword evidence="2" id="KW-0812">Transmembrane</keyword>
<dbReference type="Proteomes" id="UP000035301">
    <property type="component" value="Unassembled WGS sequence"/>
</dbReference>
<keyword evidence="2" id="KW-0472">Membrane</keyword>
<evidence type="ECO:0000256" key="2">
    <source>
        <dbReference type="SAM" id="Phobius"/>
    </source>
</evidence>
<evidence type="ECO:0000259" key="3">
    <source>
        <dbReference type="Pfam" id="PF08308"/>
    </source>
</evidence>
<keyword evidence="2" id="KW-1133">Transmembrane helix</keyword>
<dbReference type="OrthoDB" id="146042at2157"/>
<keyword evidence="5" id="KW-1185">Reference proteome</keyword>
<feature type="region of interest" description="Disordered" evidence="1">
    <location>
        <begin position="62"/>
        <end position="93"/>
    </location>
</feature>
<dbReference type="InterPro" id="IPR013229">
    <property type="entry name" value="PEGA"/>
</dbReference>